<dbReference type="GO" id="GO:0006952">
    <property type="term" value="P:defense response"/>
    <property type="evidence" value="ECO:0007669"/>
    <property type="project" value="UniProtKB-KW"/>
</dbReference>
<keyword evidence="4" id="KW-0067">ATP-binding</keyword>
<feature type="coiled-coil region" evidence="5">
    <location>
        <begin position="30"/>
        <end position="78"/>
    </location>
</feature>
<dbReference type="Gene3D" id="3.80.10.10">
    <property type="entry name" value="Ribonuclease Inhibitor"/>
    <property type="match status" value="1"/>
</dbReference>
<evidence type="ECO:0000313" key="8">
    <source>
        <dbReference type="Proteomes" id="UP000030645"/>
    </source>
</evidence>
<dbReference type="InterPro" id="IPR003593">
    <property type="entry name" value="AAA+_ATPase"/>
</dbReference>
<dbReference type="PRINTS" id="PR00364">
    <property type="entry name" value="DISEASERSIST"/>
</dbReference>
<dbReference type="AlphaFoldDB" id="W9QSW2"/>
<dbReference type="eggNOG" id="KOG4658">
    <property type="taxonomic scope" value="Eukaryota"/>
</dbReference>
<dbReference type="Gene3D" id="1.10.8.430">
    <property type="entry name" value="Helical domain of apoptotic protease-activating factors"/>
    <property type="match status" value="1"/>
</dbReference>
<dbReference type="InterPro" id="IPR027417">
    <property type="entry name" value="P-loop_NTPase"/>
</dbReference>
<dbReference type="SUPFAM" id="SSF52058">
    <property type="entry name" value="L domain-like"/>
    <property type="match status" value="1"/>
</dbReference>
<evidence type="ECO:0000256" key="3">
    <source>
        <dbReference type="ARBA" id="ARBA00022821"/>
    </source>
</evidence>
<evidence type="ECO:0000256" key="1">
    <source>
        <dbReference type="ARBA" id="ARBA00008894"/>
    </source>
</evidence>
<reference evidence="8" key="1">
    <citation type="submission" date="2013-01" db="EMBL/GenBank/DDBJ databases">
        <title>Draft Genome Sequence of a Mulberry Tree, Morus notabilis C.K. Schneid.</title>
        <authorList>
            <person name="He N."/>
            <person name="Zhao S."/>
        </authorList>
    </citation>
    <scope>NUCLEOTIDE SEQUENCE</scope>
</reference>
<gene>
    <name evidence="7" type="ORF">L484_008989</name>
</gene>
<sequence>MECVTGIGTSVLGKIGEYVVAPAGRHLGYVFHYKRNIGHLQNEIERLKDQKERVQHSVDEAIGKLEQIEADVEKWLHRACEVIEGAEEFIPNEDQANVRCRNRMIPDLLLRYQLSRKAKIMAREIFIMKDEGKFERVSFRPLGVENIIENKHYEAFETRKATLDGIMEALKNCDVDITGVYGMAGVGKTMLAKEVGRKTLEEGLFKMVVMVTITQKPNLEKIQEEIGEHLGLQFKEKSISKRAKKLQDRLRKEKALLVILDDIWEKFDLQDAGISFRDDQKQCKILLTSRFQDVLSDDMNAKENIQVGVLSNDEAAGLFTKIVGDSMRNHEFRTLATQIVRECAGLPIAISTVAYALGNKSLFIWKDALTQLQRSAPTNIKNMDKRVYSSIRLSFDFLESKEAQSLFLLCSLHEEDAQIDPDNLLIYGFGLGLFQHVYTLEEGRCRLYTLLNKLKACCLLLGGDDDWHVKMHDVTRDVGIMIASEERYMYYIRSEAELEKCLNEGKLTDSTAISLPHNYSSNLPEKLECKKLLLLRMGIAATLQIPSDLFEEMESLKVLDLSGSYLKPLPPSFHFLQNLHTLCLKKCV</sequence>
<evidence type="ECO:0000256" key="4">
    <source>
        <dbReference type="ARBA" id="ARBA00022840"/>
    </source>
</evidence>
<dbReference type="GO" id="GO:0005524">
    <property type="term" value="F:ATP binding"/>
    <property type="evidence" value="ECO:0007669"/>
    <property type="project" value="UniProtKB-KW"/>
</dbReference>
<keyword evidence="5" id="KW-0175">Coiled coil</keyword>
<dbReference type="EMBL" id="KE344107">
    <property type="protein sequence ID" value="EXB53705.1"/>
    <property type="molecule type" value="Genomic_DNA"/>
</dbReference>
<dbReference type="PANTHER" id="PTHR33463">
    <property type="entry name" value="NB-ARC DOMAIN-CONTAINING PROTEIN-RELATED"/>
    <property type="match status" value="1"/>
</dbReference>
<dbReference type="InterPro" id="IPR042197">
    <property type="entry name" value="Apaf_helical"/>
</dbReference>
<dbReference type="Proteomes" id="UP000030645">
    <property type="component" value="Unassembled WGS sequence"/>
</dbReference>
<name>W9QSW2_9ROSA</name>
<protein>
    <submittedName>
        <fullName evidence="7">Disease resistance protein</fullName>
    </submittedName>
</protein>
<keyword evidence="8" id="KW-1185">Reference proteome</keyword>
<dbReference type="STRING" id="981085.W9QSW2"/>
<accession>W9QSW2</accession>
<evidence type="ECO:0000256" key="2">
    <source>
        <dbReference type="ARBA" id="ARBA00022741"/>
    </source>
</evidence>
<dbReference type="Gene3D" id="3.40.50.300">
    <property type="entry name" value="P-loop containing nucleotide triphosphate hydrolases"/>
    <property type="match status" value="1"/>
</dbReference>
<dbReference type="InterPro" id="IPR002182">
    <property type="entry name" value="NB-ARC"/>
</dbReference>
<organism evidence="7 8">
    <name type="scientific">Morus notabilis</name>
    <dbReference type="NCBI Taxonomy" id="981085"/>
    <lineage>
        <taxon>Eukaryota</taxon>
        <taxon>Viridiplantae</taxon>
        <taxon>Streptophyta</taxon>
        <taxon>Embryophyta</taxon>
        <taxon>Tracheophyta</taxon>
        <taxon>Spermatophyta</taxon>
        <taxon>Magnoliopsida</taxon>
        <taxon>eudicotyledons</taxon>
        <taxon>Gunneridae</taxon>
        <taxon>Pentapetalae</taxon>
        <taxon>rosids</taxon>
        <taxon>fabids</taxon>
        <taxon>Rosales</taxon>
        <taxon>Moraceae</taxon>
        <taxon>Moreae</taxon>
        <taxon>Morus</taxon>
    </lineage>
</organism>
<keyword evidence="3" id="KW-0611">Plant defense</keyword>
<dbReference type="Pfam" id="PF00931">
    <property type="entry name" value="NB-ARC"/>
    <property type="match status" value="1"/>
</dbReference>
<evidence type="ECO:0000259" key="6">
    <source>
        <dbReference type="SMART" id="SM00382"/>
    </source>
</evidence>
<evidence type="ECO:0000256" key="5">
    <source>
        <dbReference type="SAM" id="Coils"/>
    </source>
</evidence>
<feature type="domain" description="AAA+ ATPase" evidence="6">
    <location>
        <begin position="174"/>
        <end position="312"/>
    </location>
</feature>
<evidence type="ECO:0000313" key="7">
    <source>
        <dbReference type="EMBL" id="EXB53705.1"/>
    </source>
</evidence>
<proteinExistence type="inferred from homology"/>
<dbReference type="InterPro" id="IPR032675">
    <property type="entry name" value="LRR_dom_sf"/>
</dbReference>
<dbReference type="SUPFAM" id="SSF52540">
    <property type="entry name" value="P-loop containing nucleoside triphosphate hydrolases"/>
    <property type="match status" value="1"/>
</dbReference>
<dbReference type="SMART" id="SM00382">
    <property type="entry name" value="AAA"/>
    <property type="match status" value="1"/>
</dbReference>
<comment type="similarity">
    <text evidence="1">Belongs to the disease resistance NB-LRR family.</text>
</comment>
<keyword evidence="2" id="KW-0547">Nucleotide-binding</keyword>
<dbReference type="InterPro" id="IPR050905">
    <property type="entry name" value="Plant_NBS-LRR"/>
</dbReference>
<dbReference type="GO" id="GO:0043531">
    <property type="term" value="F:ADP binding"/>
    <property type="evidence" value="ECO:0007669"/>
    <property type="project" value="InterPro"/>
</dbReference>
<dbReference type="PANTHER" id="PTHR33463:SF198">
    <property type="entry name" value="RPP4C3"/>
    <property type="match status" value="1"/>
</dbReference>
<dbReference type="FunFam" id="3.40.50.300:FF:001091">
    <property type="entry name" value="Probable disease resistance protein At1g61300"/>
    <property type="match status" value="1"/>
</dbReference>